<feature type="transmembrane region" description="Helical" evidence="5">
    <location>
        <begin position="384"/>
        <end position="403"/>
    </location>
</feature>
<evidence type="ECO:0000256" key="5">
    <source>
        <dbReference type="SAM" id="Phobius"/>
    </source>
</evidence>
<comment type="cofactor">
    <cofactor evidence="1">
        <name>Mg(2+)</name>
        <dbReference type="ChEBI" id="CHEBI:18420"/>
    </cofactor>
</comment>
<feature type="coiled-coil region" evidence="4">
    <location>
        <begin position="405"/>
        <end position="447"/>
    </location>
</feature>
<dbReference type="Gene3D" id="3.30.70.270">
    <property type="match status" value="1"/>
</dbReference>
<dbReference type="InterPro" id="IPR029787">
    <property type="entry name" value="Nucleotide_cyclase"/>
</dbReference>
<dbReference type="PROSITE" id="PS50887">
    <property type="entry name" value="GGDEF"/>
    <property type="match status" value="1"/>
</dbReference>
<feature type="transmembrane region" description="Helical" evidence="5">
    <location>
        <begin position="267"/>
        <end position="286"/>
    </location>
</feature>
<dbReference type="EC" id="2.7.7.65" evidence="2"/>
<dbReference type="CDD" id="cd01949">
    <property type="entry name" value="GGDEF"/>
    <property type="match status" value="1"/>
</dbReference>
<feature type="domain" description="GGDEF" evidence="6">
    <location>
        <begin position="482"/>
        <end position="619"/>
    </location>
</feature>
<evidence type="ECO:0000313" key="7">
    <source>
        <dbReference type="EMBL" id="EPC02109.1"/>
    </source>
</evidence>
<dbReference type="Pfam" id="PF00990">
    <property type="entry name" value="GGDEF"/>
    <property type="match status" value="1"/>
</dbReference>
<dbReference type="SUPFAM" id="SSF55073">
    <property type="entry name" value="Nucleotide cyclase"/>
    <property type="match status" value="1"/>
</dbReference>
<dbReference type="AlphaFoldDB" id="S2L2Z3"/>
<dbReference type="Proteomes" id="UP000014463">
    <property type="component" value="Unassembled WGS sequence"/>
</dbReference>
<comment type="catalytic activity">
    <reaction evidence="3">
        <text>2 GTP = 3',3'-c-di-GMP + 2 diphosphate</text>
        <dbReference type="Rhea" id="RHEA:24898"/>
        <dbReference type="ChEBI" id="CHEBI:33019"/>
        <dbReference type="ChEBI" id="CHEBI:37565"/>
        <dbReference type="ChEBI" id="CHEBI:58805"/>
        <dbReference type="EC" id="2.7.7.65"/>
    </reaction>
</comment>
<proteinExistence type="predicted"/>
<dbReference type="Pfam" id="PF07696">
    <property type="entry name" value="7TMR-DISMED2"/>
    <property type="match status" value="1"/>
</dbReference>
<feature type="transmembrane region" description="Helical" evidence="5">
    <location>
        <begin position="354"/>
        <end position="378"/>
    </location>
</feature>
<evidence type="ECO:0000313" key="8">
    <source>
        <dbReference type="Proteomes" id="UP000014463"/>
    </source>
</evidence>
<evidence type="ECO:0000256" key="3">
    <source>
        <dbReference type="ARBA" id="ARBA00034247"/>
    </source>
</evidence>
<protein>
    <recommendedName>
        <fullName evidence="2">diguanylate cyclase</fullName>
        <ecNumber evidence="2">2.7.7.65</ecNumber>
    </recommendedName>
</protein>
<sequence length="624" mass="70660">MPGEVNVTRRYFLPQLLIATVCGWLLLCLWGQPAVAAIDVTEAPGELNLSPEVVLLEDSDRTYDIASLPAENERLPWQASGQETLNFSFSSSAWWVQVDLTNGSEAVVRRLLELAMPLHDYLDAWLVDESGEVIRVWQTGNRRVFDSRPVAHRTFVLPIDLPPGETHRVVLRLDTHDGLFDATPLYLMDGASFLAKSQRELMAFSLYFGALLALLTYNLLLYVATRERALLHYVAYLGSFFVLMFIARGFAFQYWWPNWPTFNNQIVPLNIGVFILTLAMFTCSYLSLHRHSVWLPRVLYGAAGLCLLSAMPALWGHYGPLFRTMIPSAILLSTLLLVVAVWRCWRGDVLARIYLVAWCVLLVGITLYFLRVAGVLPYNLITEYAVQAGSGLEFLLLALGLAWKINQLKNEKLEAERKTHELQRQVNQRLEAEVRSRTRDLESANRQLAAMARTDPLTGLYNRRQFLTLVDEELGCRRRLGQAVLFVVMDIDVFKAYNDTYGHQAGDEVLVKVAALLKQHFRREGDHLFRLGGEEFGLLLEADTLKAGYRALERFRGSLEALRIPHQGSVYGVVTASFGLVACEDFEQVPDAQALYSQADQAMYEAKQQARNRIVVRNLLPENT</sequence>
<comment type="caution">
    <text evidence="7">The sequence shown here is derived from an EMBL/GenBank/DDBJ whole genome shotgun (WGS) entry which is preliminary data.</text>
</comment>
<evidence type="ECO:0000256" key="4">
    <source>
        <dbReference type="SAM" id="Coils"/>
    </source>
</evidence>
<evidence type="ECO:0000256" key="1">
    <source>
        <dbReference type="ARBA" id="ARBA00001946"/>
    </source>
</evidence>
<dbReference type="Pfam" id="PF07695">
    <property type="entry name" value="7TMR-DISM_7TM"/>
    <property type="match status" value="1"/>
</dbReference>
<accession>S2L2Z3</accession>
<dbReference type="PANTHER" id="PTHR45138:SF9">
    <property type="entry name" value="DIGUANYLATE CYCLASE DGCM-RELATED"/>
    <property type="match status" value="1"/>
</dbReference>
<reference evidence="7 8" key="1">
    <citation type="journal article" date="2013" name="Genome Announc.">
        <title>Draft genome sequence of the moderately halophilic gammaproteobacterium Halomonas anticariensis FP35.</title>
        <authorList>
            <person name="Tahrioui A."/>
            <person name="Quesada E."/>
            <person name="Llamas I."/>
        </authorList>
    </citation>
    <scope>NUCLEOTIDE SEQUENCE [LARGE SCALE GENOMIC DNA]</scope>
    <source>
        <strain evidence="8">DSM 16096 / CECT 5854 / LMG 22089 / FP35</strain>
    </source>
</reference>
<keyword evidence="8" id="KW-1185">Reference proteome</keyword>
<dbReference type="GO" id="GO:0052621">
    <property type="term" value="F:diguanylate cyclase activity"/>
    <property type="evidence" value="ECO:0007669"/>
    <property type="project" value="UniProtKB-EC"/>
</dbReference>
<dbReference type="Gene3D" id="2.60.40.2380">
    <property type="match status" value="1"/>
</dbReference>
<keyword evidence="4" id="KW-0175">Coiled coil</keyword>
<keyword evidence="5" id="KW-0472">Membrane</keyword>
<dbReference type="GO" id="GO:0043709">
    <property type="term" value="P:cell adhesion involved in single-species biofilm formation"/>
    <property type="evidence" value="ECO:0007669"/>
    <property type="project" value="TreeGrafter"/>
</dbReference>
<organism evidence="7 8">
    <name type="scientific">Litchfieldella anticariensis (strain DSM 16096 / CECT 5854 / CIP 108499 / LMG 22089 / FP35)</name>
    <name type="common">Halomonas anticariensis</name>
    <dbReference type="NCBI Taxonomy" id="1121939"/>
    <lineage>
        <taxon>Bacteria</taxon>
        <taxon>Pseudomonadati</taxon>
        <taxon>Pseudomonadota</taxon>
        <taxon>Gammaproteobacteria</taxon>
        <taxon>Oceanospirillales</taxon>
        <taxon>Halomonadaceae</taxon>
        <taxon>Litchfieldella</taxon>
    </lineage>
</organism>
<dbReference type="EMBL" id="ASTJ01000028">
    <property type="protein sequence ID" value="EPC02109.1"/>
    <property type="molecule type" value="Genomic_DNA"/>
</dbReference>
<dbReference type="SMART" id="SM00267">
    <property type="entry name" value="GGDEF"/>
    <property type="match status" value="1"/>
</dbReference>
<dbReference type="STRING" id="1121939.L861_04960"/>
<dbReference type="InterPro" id="IPR043128">
    <property type="entry name" value="Rev_trsase/Diguanyl_cyclase"/>
</dbReference>
<dbReference type="InterPro" id="IPR011622">
    <property type="entry name" value="7TMR_DISM_rcpt_extracell_dom2"/>
</dbReference>
<dbReference type="PATRIC" id="fig|1121939.11.peg.2473"/>
<dbReference type="GO" id="GO:1902201">
    <property type="term" value="P:negative regulation of bacterial-type flagellum-dependent cell motility"/>
    <property type="evidence" value="ECO:0007669"/>
    <property type="project" value="TreeGrafter"/>
</dbReference>
<dbReference type="PANTHER" id="PTHR45138">
    <property type="entry name" value="REGULATORY COMPONENTS OF SENSORY TRANSDUCTION SYSTEM"/>
    <property type="match status" value="1"/>
</dbReference>
<evidence type="ECO:0000256" key="2">
    <source>
        <dbReference type="ARBA" id="ARBA00012528"/>
    </source>
</evidence>
<feature type="transmembrane region" description="Helical" evidence="5">
    <location>
        <begin position="324"/>
        <end position="342"/>
    </location>
</feature>
<dbReference type="InterPro" id="IPR000160">
    <property type="entry name" value="GGDEF_dom"/>
</dbReference>
<name>S2L2Z3_LITA3</name>
<dbReference type="GO" id="GO:0005886">
    <property type="term" value="C:plasma membrane"/>
    <property type="evidence" value="ECO:0007669"/>
    <property type="project" value="TreeGrafter"/>
</dbReference>
<feature type="transmembrane region" description="Helical" evidence="5">
    <location>
        <begin position="233"/>
        <end position="255"/>
    </location>
</feature>
<dbReference type="FunFam" id="3.30.70.270:FF:000001">
    <property type="entry name" value="Diguanylate cyclase domain protein"/>
    <property type="match status" value="1"/>
</dbReference>
<dbReference type="InterPro" id="IPR011623">
    <property type="entry name" value="7TMR_DISM_rcpt_extracell_dom1"/>
</dbReference>
<dbReference type="InterPro" id="IPR050469">
    <property type="entry name" value="Diguanylate_Cyclase"/>
</dbReference>
<gene>
    <name evidence="7" type="ORF">L861_04960</name>
</gene>
<dbReference type="OrthoDB" id="5289013at2"/>
<keyword evidence="5" id="KW-0812">Transmembrane</keyword>
<feature type="transmembrane region" description="Helical" evidence="5">
    <location>
        <begin position="201"/>
        <end position="221"/>
    </location>
</feature>
<dbReference type="eggNOG" id="COG3706">
    <property type="taxonomic scope" value="Bacteria"/>
</dbReference>
<feature type="transmembrane region" description="Helical" evidence="5">
    <location>
        <begin position="298"/>
        <end position="318"/>
    </location>
</feature>
<evidence type="ECO:0000259" key="6">
    <source>
        <dbReference type="PROSITE" id="PS50887"/>
    </source>
</evidence>
<dbReference type="NCBIfam" id="TIGR00254">
    <property type="entry name" value="GGDEF"/>
    <property type="match status" value="1"/>
</dbReference>
<keyword evidence="5" id="KW-1133">Transmembrane helix</keyword>